<sequence length="172" mass="18985">MSWCDSRALPCLLLDLTDKPLLLLRKRHALACGNPGPPPGLNLGLKVEDPPLLLRNFPLAILKLSLQASELLSLGLNLLPTLMLLQSIHVIHRLHHMRHVDDGGVLLVLGVVEKVEGLPLISSRVTTEHHGPQLLIVGMVEVQQRPERSHLHCDTKISAFPHTLEWEGQSGL</sequence>
<keyword evidence="2" id="KW-1185">Reference proteome</keyword>
<comment type="caution">
    <text evidence="1">The sequence shown here is derived from an EMBL/GenBank/DDBJ whole genome shotgun (WGS) entry which is preliminary data.</text>
</comment>
<evidence type="ECO:0000313" key="2">
    <source>
        <dbReference type="Proteomes" id="UP000729402"/>
    </source>
</evidence>
<reference evidence="1" key="2">
    <citation type="submission" date="2021-02" db="EMBL/GenBank/DDBJ databases">
        <authorList>
            <person name="Kimball J.A."/>
            <person name="Haas M.W."/>
            <person name="Macchietto M."/>
            <person name="Kono T."/>
            <person name="Duquette J."/>
            <person name="Shao M."/>
        </authorList>
    </citation>
    <scope>NUCLEOTIDE SEQUENCE</scope>
    <source>
        <tissue evidence="1">Fresh leaf tissue</tissue>
    </source>
</reference>
<accession>A0A8J5TGI3</accession>
<proteinExistence type="predicted"/>
<dbReference type="AlphaFoldDB" id="A0A8J5TGI3"/>
<protein>
    <submittedName>
        <fullName evidence="1">Uncharacterized protein</fullName>
    </submittedName>
</protein>
<dbReference type="EMBL" id="JAAALK010000085">
    <property type="protein sequence ID" value="KAG8083500.1"/>
    <property type="molecule type" value="Genomic_DNA"/>
</dbReference>
<evidence type="ECO:0000313" key="1">
    <source>
        <dbReference type="EMBL" id="KAG8083500.1"/>
    </source>
</evidence>
<reference evidence="1" key="1">
    <citation type="journal article" date="2021" name="bioRxiv">
        <title>Whole Genome Assembly and Annotation of Northern Wild Rice, Zizania palustris L., Supports a Whole Genome Duplication in the Zizania Genus.</title>
        <authorList>
            <person name="Haas M."/>
            <person name="Kono T."/>
            <person name="Macchietto M."/>
            <person name="Millas R."/>
            <person name="McGilp L."/>
            <person name="Shao M."/>
            <person name="Duquette J."/>
            <person name="Hirsch C.N."/>
            <person name="Kimball J."/>
        </authorList>
    </citation>
    <scope>NUCLEOTIDE SEQUENCE</scope>
    <source>
        <tissue evidence="1">Fresh leaf tissue</tissue>
    </source>
</reference>
<name>A0A8J5TGI3_ZIZPA</name>
<organism evidence="1 2">
    <name type="scientific">Zizania palustris</name>
    <name type="common">Northern wild rice</name>
    <dbReference type="NCBI Taxonomy" id="103762"/>
    <lineage>
        <taxon>Eukaryota</taxon>
        <taxon>Viridiplantae</taxon>
        <taxon>Streptophyta</taxon>
        <taxon>Embryophyta</taxon>
        <taxon>Tracheophyta</taxon>
        <taxon>Spermatophyta</taxon>
        <taxon>Magnoliopsida</taxon>
        <taxon>Liliopsida</taxon>
        <taxon>Poales</taxon>
        <taxon>Poaceae</taxon>
        <taxon>BOP clade</taxon>
        <taxon>Oryzoideae</taxon>
        <taxon>Oryzeae</taxon>
        <taxon>Zizaniinae</taxon>
        <taxon>Zizania</taxon>
    </lineage>
</organism>
<gene>
    <name evidence="1" type="ORF">GUJ93_ZPchr0015g6826</name>
</gene>
<dbReference type="Proteomes" id="UP000729402">
    <property type="component" value="Unassembled WGS sequence"/>
</dbReference>